<dbReference type="RefSeq" id="WP_149497747.1">
    <property type="nucleotide sequence ID" value="NZ_CP141221.1"/>
</dbReference>
<dbReference type="InterPro" id="IPR046342">
    <property type="entry name" value="CBS_dom_sf"/>
</dbReference>
<dbReference type="CDD" id="cd02205">
    <property type="entry name" value="CBS_pair_SF"/>
    <property type="match status" value="1"/>
</dbReference>
<proteinExistence type="predicted"/>
<accession>A0ABT7PPT3</accession>
<organism evidence="2 3">
    <name type="scientific">Roseiconus lacunae</name>
    <dbReference type="NCBI Taxonomy" id="2605694"/>
    <lineage>
        <taxon>Bacteria</taxon>
        <taxon>Pseudomonadati</taxon>
        <taxon>Planctomycetota</taxon>
        <taxon>Planctomycetia</taxon>
        <taxon>Pirellulales</taxon>
        <taxon>Pirellulaceae</taxon>
        <taxon>Roseiconus</taxon>
    </lineage>
</organism>
<dbReference type="Gene3D" id="3.10.580.10">
    <property type="entry name" value="CBS-domain"/>
    <property type="match status" value="1"/>
</dbReference>
<dbReference type="InterPro" id="IPR000644">
    <property type="entry name" value="CBS_dom"/>
</dbReference>
<dbReference type="EMBL" id="JASZZN010000022">
    <property type="protein sequence ID" value="MDM4018497.1"/>
    <property type="molecule type" value="Genomic_DNA"/>
</dbReference>
<gene>
    <name evidence="2" type="ORF">QTN89_23805</name>
</gene>
<keyword evidence="3" id="KW-1185">Reference proteome</keyword>
<evidence type="ECO:0000313" key="3">
    <source>
        <dbReference type="Proteomes" id="UP001239462"/>
    </source>
</evidence>
<dbReference type="SUPFAM" id="SSF54631">
    <property type="entry name" value="CBS-domain pair"/>
    <property type="match status" value="1"/>
</dbReference>
<feature type="domain" description="CBS" evidence="1">
    <location>
        <begin position="84"/>
        <end position="132"/>
    </location>
</feature>
<name>A0ABT7PPT3_9BACT</name>
<comment type="caution">
    <text evidence="2">The sequence shown here is derived from an EMBL/GenBank/DDBJ whole genome shotgun (WGS) entry which is preliminary data.</text>
</comment>
<dbReference type="Pfam" id="PF00571">
    <property type="entry name" value="CBS"/>
    <property type="match status" value="2"/>
</dbReference>
<evidence type="ECO:0000259" key="1">
    <source>
        <dbReference type="SMART" id="SM00116"/>
    </source>
</evidence>
<protein>
    <submittedName>
        <fullName evidence="2">CBS domain-containing protein</fullName>
    </submittedName>
</protein>
<dbReference type="SMART" id="SM00116">
    <property type="entry name" value="CBS"/>
    <property type="match status" value="2"/>
</dbReference>
<dbReference type="Proteomes" id="UP001239462">
    <property type="component" value="Unassembled WGS sequence"/>
</dbReference>
<sequence>MGFLDELNSEPVKNLPLRDAIVVNRHTIARAAIALMRSHDLGCSVIVEREWEPSGIFTEQSVIRLLHERASLDSTPVSKYCDSAFRCVKRSAPIREVWDAVADEGVRFVCVTDEDGQLIGLAGQRSLADYLCDCYGRQVAVQRLGSKPWMLQREGA</sequence>
<evidence type="ECO:0000313" key="2">
    <source>
        <dbReference type="EMBL" id="MDM4018497.1"/>
    </source>
</evidence>
<feature type="domain" description="CBS" evidence="1">
    <location>
        <begin position="19"/>
        <end position="67"/>
    </location>
</feature>
<reference evidence="2 3" key="1">
    <citation type="submission" date="2023-06" db="EMBL/GenBank/DDBJ databases">
        <title>Roseiconus lacunae JC819 isolated from Gulf of Mannar region, Tamil Nadu.</title>
        <authorList>
            <person name="Pk S."/>
            <person name="Ch S."/>
            <person name="Ch V.R."/>
        </authorList>
    </citation>
    <scope>NUCLEOTIDE SEQUENCE [LARGE SCALE GENOMIC DNA]</scope>
    <source>
        <strain evidence="2 3">JC819</strain>
    </source>
</reference>